<protein>
    <submittedName>
        <fullName evidence="2">Uncharacterized protein</fullName>
    </submittedName>
</protein>
<name>A0A8J5YLN7_9ROSI</name>
<dbReference type="Pfam" id="PF04720">
    <property type="entry name" value="PDDEXK_6"/>
    <property type="match status" value="1"/>
</dbReference>
<reference evidence="2 3" key="1">
    <citation type="journal article" date="2021" name="bioRxiv">
        <title>The Gossypium anomalum genome as a resource for cotton improvement and evolutionary analysis of hybrid incompatibility.</title>
        <authorList>
            <person name="Grover C.E."/>
            <person name="Yuan D."/>
            <person name="Arick M.A."/>
            <person name="Miller E.R."/>
            <person name="Hu G."/>
            <person name="Peterson D.G."/>
            <person name="Wendel J.F."/>
            <person name="Udall J.A."/>
        </authorList>
    </citation>
    <scope>NUCLEOTIDE SEQUENCE [LARGE SCALE GENOMIC DNA]</scope>
    <source>
        <strain evidence="2">JFW-Udall</strain>
        <tissue evidence="2">Leaf</tissue>
    </source>
</reference>
<comment type="caution">
    <text evidence="2">The sequence shown here is derived from an EMBL/GenBank/DDBJ whole genome shotgun (WGS) entry which is preliminary data.</text>
</comment>
<gene>
    <name evidence="2" type="ORF">CXB51_026750</name>
</gene>
<dbReference type="InterPro" id="IPR006502">
    <property type="entry name" value="PDDEXK-like"/>
</dbReference>
<dbReference type="NCBIfam" id="TIGR01615">
    <property type="entry name" value="A_thal_3542"/>
    <property type="match status" value="1"/>
</dbReference>
<sequence length="355" mass="40314">MARVATRIPWNHRNLAYGCPEFKFPEQPDPVTPDIELEFLEDSDQGVLGNCNGDKFRGNNNDGIVGDGDDDDDDEKENDGGNDENSKSFWESQHQVLQQTLCRTSSMELRIRTATKEALNDIQKGRTVCVCGKSSTAENCKNCLMREVSSRLQNAGFNSAVCRSKWRSSPDIPSGEHSFLDVIENTRKGEVRIIIELTFRAEFEIARASEDYNRLVQRLPEVFVGKVERLNNVIKTLCSAAKKCMKEKKMHMGPWRKQRYMQAKWLKSCERNTSTQSLPVGRSGDRLTKPRASMLTVDLLGKLSNVHCTALEVWQWMIIQVDETKVTIAETWAISMVVSCRLAARLPFRDKCLLD</sequence>
<feature type="compositionally biased region" description="Acidic residues" evidence="1">
    <location>
        <begin position="67"/>
        <end position="82"/>
    </location>
</feature>
<accession>A0A8J5YLN7</accession>
<evidence type="ECO:0000256" key="1">
    <source>
        <dbReference type="SAM" id="MobiDB-lite"/>
    </source>
</evidence>
<dbReference type="OrthoDB" id="691424at2759"/>
<dbReference type="PANTHER" id="PTHR31579:SF2">
    <property type="entry name" value="DUF506 FAMILY PROTEIN"/>
    <property type="match status" value="1"/>
</dbReference>
<organism evidence="2 3">
    <name type="scientific">Gossypium anomalum</name>
    <dbReference type="NCBI Taxonomy" id="47600"/>
    <lineage>
        <taxon>Eukaryota</taxon>
        <taxon>Viridiplantae</taxon>
        <taxon>Streptophyta</taxon>
        <taxon>Embryophyta</taxon>
        <taxon>Tracheophyta</taxon>
        <taxon>Spermatophyta</taxon>
        <taxon>Magnoliopsida</taxon>
        <taxon>eudicotyledons</taxon>
        <taxon>Gunneridae</taxon>
        <taxon>Pentapetalae</taxon>
        <taxon>rosids</taxon>
        <taxon>malvids</taxon>
        <taxon>Malvales</taxon>
        <taxon>Malvaceae</taxon>
        <taxon>Malvoideae</taxon>
        <taxon>Gossypium</taxon>
    </lineage>
</organism>
<proteinExistence type="predicted"/>
<keyword evidence="3" id="KW-1185">Reference proteome</keyword>
<evidence type="ECO:0000313" key="2">
    <source>
        <dbReference type="EMBL" id="KAG8482175.1"/>
    </source>
</evidence>
<dbReference type="Proteomes" id="UP000701853">
    <property type="component" value="Chromosome 10"/>
</dbReference>
<dbReference type="AlphaFoldDB" id="A0A8J5YLN7"/>
<evidence type="ECO:0000313" key="3">
    <source>
        <dbReference type="Proteomes" id="UP000701853"/>
    </source>
</evidence>
<dbReference type="EMBL" id="JAHUZN010000010">
    <property type="protein sequence ID" value="KAG8482175.1"/>
    <property type="molecule type" value="Genomic_DNA"/>
</dbReference>
<feature type="region of interest" description="Disordered" evidence="1">
    <location>
        <begin position="50"/>
        <end position="90"/>
    </location>
</feature>
<dbReference type="PANTHER" id="PTHR31579">
    <property type="entry name" value="OS03G0796600 PROTEIN"/>
    <property type="match status" value="1"/>
</dbReference>